<proteinExistence type="predicted"/>
<geneLocation type="plasmid" evidence="2">
    <name>pMk2240C</name>
</geneLocation>
<sequence length="27" mass="3217">MSGEEQTDGLYWPANEVNRQPGRRLRR</sequence>
<protein>
    <submittedName>
        <fullName evidence="2">Uncharacterized protein</fullName>
    </submittedName>
</protein>
<organism evidence="2">
    <name type="scientific">Mesorhizobium sp. WSM2240</name>
    <dbReference type="NCBI Taxonomy" id="3228851"/>
    <lineage>
        <taxon>Bacteria</taxon>
        <taxon>Pseudomonadati</taxon>
        <taxon>Pseudomonadota</taxon>
        <taxon>Alphaproteobacteria</taxon>
        <taxon>Hyphomicrobiales</taxon>
        <taxon>Phyllobacteriaceae</taxon>
        <taxon>Mesorhizobium</taxon>
    </lineage>
</organism>
<gene>
    <name evidence="2" type="ORF">ABVK50_28665</name>
</gene>
<dbReference type="RefSeq" id="WP_353646170.1">
    <property type="nucleotide sequence ID" value="NZ_CP159254.1"/>
</dbReference>
<evidence type="ECO:0000313" key="2">
    <source>
        <dbReference type="EMBL" id="XCG51921.1"/>
    </source>
</evidence>
<keyword evidence="2" id="KW-0614">Plasmid</keyword>
<reference evidence="2" key="1">
    <citation type="submission" date="2024-06" db="EMBL/GenBank/DDBJ databases">
        <title>Mesorhizobium karijinii sp. nov., a symbiont of the iconic Swainsona formosa from arid Australia.</title>
        <authorList>
            <person name="Hill Y.J."/>
            <person name="Watkin E.L.J."/>
            <person name="O'Hara G.W."/>
            <person name="Terpolilli J."/>
            <person name="Tye M.L."/>
            <person name="Kohlmeier M.G."/>
        </authorList>
    </citation>
    <scope>NUCLEOTIDE SEQUENCE</scope>
    <source>
        <strain evidence="2">WSM2240</strain>
        <plasmid evidence="2">pMk2240C</plasmid>
    </source>
</reference>
<feature type="region of interest" description="Disordered" evidence="1">
    <location>
        <begin position="1"/>
        <end position="27"/>
    </location>
</feature>
<name>A0AAU8D0B7_9HYPH</name>
<dbReference type="AlphaFoldDB" id="A0AAU8D0B7"/>
<dbReference type="EMBL" id="CP159254">
    <property type="protein sequence ID" value="XCG51921.1"/>
    <property type="molecule type" value="Genomic_DNA"/>
</dbReference>
<accession>A0AAU8D0B7</accession>
<evidence type="ECO:0000256" key="1">
    <source>
        <dbReference type="SAM" id="MobiDB-lite"/>
    </source>
</evidence>